<protein>
    <submittedName>
        <fullName evidence="6">Methyltransferase type 11</fullName>
    </submittedName>
</protein>
<dbReference type="InterPro" id="IPR013216">
    <property type="entry name" value="Methyltransf_11"/>
</dbReference>
<dbReference type="eggNOG" id="COG2519">
    <property type="taxonomic scope" value="Bacteria"/>
</dbReference>
<organism evidence="6 7">
    <name type="scientific">Salinispora tropica (strain ATCC BAA-916 / DSM 44818 / JCM 13857 / NBRC 105044 / CNB-440)</name>
    <dbReference type="NCBI Taxonomy" id="369723"/>
    <lineage>
        <taxon>Bacteria</taxon>
        <taxon>Bacillati</taxon>
        <taxon>Actinomycetota</taxon>
        <taxon>Actinomycetes</taxon>
        <taxon>Micromonosporales</taxon>
        <taxon>Micromonosporaceae</taxon>
        <taxon>Salinispora</taxon>
    </lineage>
</organism>
<reference evidence="7" key="1">
    <citation type="journal article" date="2007" name="Proc. Natl. Acad. Sci. U.S.A.">
        <title>Genome sequencing reveals complex secondary metabolome in the marine actinomycete Salinispora tropica.</title>
        <authorList>
            <person name="Udwary D.W."/>
            <person name="Zeigler L."/>
            <person name="Asolkar R.N."/>
            <person name="Singan V."/>
            <person name="Lapidus A."/>
            <person name="Fenical W."/>
            <person name="Jensen P.R."/>
            <person name="Moore B.S."/>
        </authorList>
    </citation>
    <scope>NUCLEOTIDE SEQUENCE [LARGE SCALE GENOMIC DNA]</scope>
    <source>
        <strain evidence="7">ATCC BAA-916 / DSM 44818 / CNB-440</strain>
    </source>
</reference>
<dbReference type="InterPro" id="IPR051052">
    <property type="entry name" value="Diverse_substrate_MTase"/>
</dbReference>
<evidence type="ECO:0000313" key="7">
    <source>
        <dbReference type="Proteomes" id="UP000000235"/>
    </source>
</evidence>
<dbReference type="KEGG" id="stp:Strop_2996"/>
<proteinExistence type="inferred from homology"/>
<dbReference type="InterPro" id="IPR020598">
    <property type="entry name" value="rRNA_Ade_methylase_Trfase_N"/>
</dbReference>
<dbReference type="SUPFAM" id="SSF53335">
    <property type="entry name" value="S-adenosyl-L-methionine-dependent methyltransferases"/>
    <property type="match status" value="1"/>
</dbReference>
<dbReference type="GO" id="GO:0000179">
    <property type="term" value="F:rRNA (adenine-N6,N6-)-dimethyltransferase activity"/>
    <property type="evidence" value="ECO:0007669"/>
    <property type="project" value="InterPro"/>
</dbReference>
<dbReference type="Proteomes" id="UP000000235">
    <property type="component" value="Chromosome"/>
</dbReference>
<dbReference type="PANTHER" id="PTHR44942:SF4">
    <property type="entry name" value="METHYLTRANSFERASE TYPE 11 DOMAIN-CONTAINING PROTEIN"/>
    <property type="match status" value="1"/>
</dbReference>
<name>A4X973_SALTO</name>
<evidence type="ECO:0000256" key="3">
    <source>
        <dbReference type="ARBA" id="ARBA00022679"/>
    </source>
</evidence>
<dbReference type="PANTHER" id="PTHR44942">
    <property type="entry name" value="METHYLTRANSF_11 DOMAIN-CONTAINING PROTEIN"/>
    <property type="match status" value="1"/>
</dbReference>
<evidence type="ECO:0000313" key="6">
    <source>
        <dbReference type="EMBL" id="ABP55434.1"/>
    </source>
</evidence>
<evidence type="ECO:0000259" key="5">
    <source>
        <dbReference type="SMART" id="SM00650"/>
    </source>
</evidence>
<dbReference type="InterPro" id="IPR029063">
    <property type="entry name" value="SAM-dependent_MTases_sf"/>
</dbReference>
<gene>
    <name evidence="6" type="ordered locus">Strop_2996</name>
</gene>
<dbReference type="HOGENOM" id="CLU_049344_7_1_11"/>
<feature type="domain" description="Ribosomal RNA adenine methylase transferase N-terminal" evidence="5">
    <location>
        <begin position="24"/>
        <end position="158"/>
    </location>
</feature>
<dbReference type="STRING" id="369723.Strop_2996"/>
<dbReference type="Pfam" id="PF08241">
    <property type="entry name" value="Methyltransf_11"/>
    <property type="match status" value="1"/>
</dbReference>
<dbReference type="EMBL" id="CP000667">
    <property type="protein sequence ID" value="ABP55434.1"/>
    <property type="molecule type" value="Genomic_DNA"/>
</dbReference>
<evidence type="ECO:0000256" key="4">
    <source>
        <dbReference type="ARBA" id="ARBA00022691"/>
    </source>
</evidence>
<evidence type="ECO:0000256" key="1">
    <source>
        <dbReference type="ARBA" id="ARBA00008361"/>
    </source>
</evidence>
<dbReference type="AlphaFoldDB" id="A4X973"/>
<evidence type="ECO:0000256" key="2">
    <source>
        <dbReference type="ARBA" id="ARBA00022603"/>
    </source>
</evidence>
<sequence>MRRRGSFDEDPDIYQMARPDYPRRVYEVLSGMGLGPGARVLEIGPGTGQATRPLVAAGASVLAVELGGHLAARLRTDLAGHDVTVIEGDFVTVPLPDGDVDLAVCATTFHWLDPDAAVRRLARLVRPGGGLAVWWTVFGDPDRIPPWRAEVDRLYRRWLPGEKVRPGDLPAVMRVAERTAELAAGGWFGPVQVEMIRWEHQLTPRRVRGLWATFSAVRELSADRRRSLLDGVAEVVASQPGGVAVDNYVTALYTAPRRDDSGPRRGASGPSTR</sequence>
<accession>A4X973</accession>
<keyword evidence="4" id="KW-0949">S-adenosyl-L-methionine</keyword>
<keyword evidence="7" id="KW-1185">Reference proteome</keyword>
<keyword evidence="2 6" id="KW-0489">Methyltransferase</keyword>
<dbReference type="CDD" id="cd02440">
    <property type="entry name" value="AdoMet_MTases"/>
    <property type="match status" value="1"/>
</dbReference>
<dbReference type="SMART" id="SM00650">
    <property type="entry name" value="rADc"/>
    <property type="match status" value="1"/>
</dbReference>
<keyword evidence="3 6" id="KW-0808">Transferase</keyword>
<dbReference type="Gene3D" id="3.40.50.150">
    <property type="entry name" value="Vaccinia Virus protein VP39"/>
    <property type="match status" value="1"/>
</dbReference>
<comment type="similarity">
    <text evidence="1">Belongs to the methyltransferase superfamily.</text>
</comment>